<gene>
    <name evidence="1" type="ORF">DWQ54_18065</name>
</gene>
<dbReference type="Proteomes" id="UP000256873">
    <property type="component" value="Unassembled WGS sequence"/>
</dbReference>
<name>A0A3E0KYB2_9CHRO</name>
<reference evidence="1 2" key="1">
    <citation type="submission" date="2017-10" db="EMBL/GenBank/DDBJ databases">
        <title>A large-scale comparative metagenomic study reveals the eutrophication-driven functional interactions in six Microcystis-epibionts communities.</title>
        <authorList>
            <person name="Li Q."/>
            <person name="Lin F."/>
        </authorList>
    </citation>
    <scope>NUCLEOTIDE SEQUENCE [LARGE SCALE GENOMIC DNA]</scope>
    <source>
        <strain evidence="1">TF09</strain>
    </source>
</reference>
<accession>A0A3E0KYB2</accession>
<comment type="caution">
    <text evidence="1">The sequence shown here is derived from an EMBL/GenBank/DDBJ whole genome shotgun (WGS) entry which is preliminary data.</text>
</comment>
<sequence>MELRKRVSLRRKGVSLRNPFSELLADRLNYGISWITISLSAIGTEKTGFFEKPVFWNNQFKARTNP</sequence>
<protein>
    <submittedName>
        <fullName evidence="1">Uncharacterized protein</fullName>
    </submittedName>
</protein>
<evidence type="ECO:0000313" key="2">
    <source>
        <dbReference type="Proteomes" id="UP000256873"/>
    </source>
</evidence>
<dbReference type="AlphaFoldDB" id="A0A3E0KYB2"/>
<evidence type="ECO:0000313" key="1">
    <source>
        <dbReference type="EMBL" id="REJ40241.1"/>
    </source>
</evidence>
<dbReference type="EMBL" id="QQWC01000005">
    <property type="protein sequence ID" value="REJ40241.1"/>
    <property type="molecule type" value="Genomic_DNA"/>
</dbReference>
<proteinExistence type="predicted"/>
<organism evidence="1 2">
    <name type="scientific">Microcystis flos-aquae TF09</name>
    <dbReference type="NCBI Taxonomy" id="2060473"/>
    <lineage>
        <taxon>Bacteria</taxon>
        <taxon>Bacillati</taxon>
        <taxon>Cyanobacteriota</taxon>
        <taxon>Cyanophyceae</taxon>
        <taxon>Oscillatoriophycideae</taxon>
        <taxon>Chroococcales</taxon>
        <taxon>Microcystaceae</taxon>
        <taxon>Microcystis</taxon>
    </lineage>
</organism>